<dbReference type="Proteomes" id="UP001223390">
    <property type="component" value="Unassembled WGS sequence"/>
</dbReference>
<feature type="transmembrane region" description="Helical" evidence="1">
    <location>
        <begin position="142"/>
        <end position="163"/>
    </location>
</feature>
<organism evidence="3 4">
    <name type="scientific">Streptomyces katrae</name>
    <dbReference type="NCBI Taxonomy" id="68223"/>
    <lineage>
        <taxon>Bacteria</taxon>
        <taxon>Bacillati</taxon>
        <taxon>Actinomycetota</taxon>
        <taxon>Actinomycetes</taxon>
        <taxon>Kitasatosporales</taxon>
        <taxon>Streptomycetaceae</taxon>
        <taxon>Streptomyces</taxon>
    </lineage>
</organism>
<evidence type="ECO:0000313" key="3">
    <source>
        <dbReference type="EMBL" id="MDK9497617.1"/>
    </source>
</evidence>
<dbReference type="Pfam" id="PF20182">
    <property type="entry name" value="DUF6545"/>
    <property type="match status" value="1"/>
</dbReference>
<feature type="transmembrane region" description="Helical" evidence="1">
    <location>
        <begin position="32"/>
        <end position="51"/>
    </location>
</feature>
<feature type="transmembrane region" description="Helical" evidence="1">
    <location>
        <begin position="221"/>
        <end position="246"/>
    </location>
</feature>
<evidence type="ECO:0000313" key="4">
    <source>
        <dbReference type="Proteomes" id="UP001223390"/>
    </source>
</evidence>
<dbReference type="EMBL" id="JASITI010000021">
    <property type="protein sequence ID" value="MDK9497617.1"/>
    <property type="molecule type" value="Genomic_DNA"/>
</dbReference>
<keyword evidence="1" id="KW-0472">Membrane</keyword>
<dbReference type="NCBIfam" id="NF042915">
    <property type="entry name" value="MAB_1171c_fam"/>
    <property type="match status" value="1"/>
</dbReference>
<feature type="domain" description="DUF6545" evidence="2">
    <location>
        <begin position="245"/>
        <end position="341"/>
    </location>
</feature>
<feature type="transmembrane region" description="Helical" evidence="1">
    <location>
        <begin position="175"/>
        <end position="201"/>
    </location>
</feature>
<evidence type="ECO:0000256" key="1">
    <source>
        <dbReference type="SAM" id="Phobius"/>
    </source>
</evidence>
<accession>A0ABT7GVI5</accession>
<dbReference type="InterPro" id="IPR050039">
    <property type="entry name" value="MAB_1171c-like"/>
</dbReference>
<name>A0ABT7GVI5_9ACTN</name>
<evidence type="ECO:0000259" key="2">
    <source>
        <dbReference type="Pfam" id="PF20182"/>
    </source>
</evidence>
<protein>
    <recommendedName>
        <fullName evidence="2">DUF6545 domain-containing protein</fullName>
    </recommendedName>
</protein>
<reference evidence="3 4" key="1">
    <citation type="submission" date="2023-05" db="EMBL/GenBank/DDBJ databases">
        <title>Sequencing and Assembly of Streptomyces sp. NP73.</title>
        <authorList>
            <person name="Konwar A.N."/>
            <person name="Saikia K."/>
            <person name="Thakur D."/>
        </authorList>
    </citation>
    <scope>NUCLEOTIDE SEQUENCE [LARGE SCALE GENOMIC DNA]</scope>
    <source>
        <strain evidence="3 4">NP73</strain>
    </source>
</reference>
<keyword evidence="4" id="KW-1185">Reference proteome</keyword>
<gene>
    <name evidence="3" type="ORF">QEZ40_002558</name>
</gene>
<dbReference type="RefSeq" id="WP_285343358.1">
    <property type="nucleotide sequence ID" value="NZ_JASITI010000021.1"/>
</dbReference>
<proteinExistence type="predicted"/>
<keyword evidence="1" id="KW-1133">Transmembrane helix</keyword>
<feature type="transmembrane region" description="Helical" evidence="1">
    <location>
        <begin position="102"/>
        <end position="122"/>
    </location>
</feature>
<feature type="transmembrane region" description="Helical" evidence="1">
    <location>
        <begin position="6"/>
        <end position="25"/>
    </location>
</feature>
<keyword evidence="1" id="KW-0812">Transmembrane</keyword>
<sequence>MNNLYYYLPAALLLVSFAMRVPGLVRHWRDPLVRSVGVVIPVGAVVFFFAAPSTVSQVNRLTGVANFSAPLVFALVTAGSASVIILMLTWRGGPDEQRRRATRWCAGVYGAVIVALLALFALGDAPDERLRDFDTYYATTPFIREMIVLYVLAHAVATVLLSVLCRRWARDVGGLLRAGLVLIVAGGVLNFGYAVLKLLAVGARWTGRDWDAVSTTVAPSLAALASLLQCVGFALPAVGQSLVGWWRRRSRYRRLRPLWEAMRAVIPYELVRIPWWSSLSRRHLRRTCDIRDGLRLLAPYLEPGAGPDERVPDRGPGALAPEAAARAALVIAAFDSLRTQPGEGDGDGGLKSLTESDDGLVRFSDAVRAMALLEAAAARRPLCAVPPCIPASRDVPPARSGLAE</sequence>
<dbReference type="InterPro" id="IPR046675">
    <property type="entry name" value="DUF6545"/>
</dbReference>
<comment type="caution">
    <text evidence="3">The sequence shown here is derived from an EMBL/GenBank/DDBJ whole genome shotgun (WGS) entry which is preliminary data.</text>
</comment>
<feature type="transmembrane region" description="Helical" evidence="1">
    <location>
        <begin position="71"/>
        <end position="90"/>
    </location>
</feature>